<evidence type="ECO:0000256" key="2">
    <source>
        <dbReference type="ARBA" id="ARBA00022448"/>
    </source>
</evidence>
<accession>A0A813F856</accession>
<dbReference type="PROSITE" id="PS51420">
    <property type="entry name" value="RHO"/>
    <property type="match status" value="1"/>
</dbReference>
<dbReference type="Pfam" id="PF00071">
    <property type="entry name" value="Ras"/>
    <property type="match status" value="1"/>
</dbReference>
<keyword evidence="4" id="KW-0653">Protein transport</keyword>
<dbReference type="NCBIfam" id="TIGR00231">
    <property type="entry name" value="small_GTP"/>
    <property type="match status" value="1"/>
</dbReference>
<feature type="region of interest" description="Disordered" evidence="8">
    <location>
        <begin position="672"/>
        <end position="695"/>
    </location>
</feature>
<feature type="domain" description="Methyltransferase FkbM" evidence="9">
    <location>
        <begin position="455"/>
        <end position="629"/>
    </location>
</feature>
<keyword evidence="2" id="KW-0813">Transport</keyword>
<evidence type="ECO:0000313" key="11">
    <source>
        <dbReference type="Proteomes" id="UP000654075"/>
    </source>
</evidence>
<dbReference type="Gene3D" id="3.40.50.150">
    <property type="entry name" value="Vaccinia Virus protein VP39"/>
    <property type="match status" value="1"/>
</dbReference>
<evidence type="ECO:0000256" key="6">
    <source>
        <dbReference type="ARBA" id="ARBA00023288"/>
    </source>
</evidence>
<feature type="region of interest" description="Disordered" evidence="8">
    <location>
        <begin position="1"/>
        <end position="27"/>
    </location>
</feature>
<dbReference type="SMART" id="SM00176">
    <property type="entry name" value="RAN"/>
    <property type="match status" value="1"/>
</dbReference>
<dbReference type="PROSITE" id="PS51421">
    <property type="entry name" value="RAS"/>
    <property type="match status" value="1"/>
</dbReference>
<dbReference type="SMART" id="SM00175">
    <property type="entry name" value="RAB"/>
    <property type="match status" value="1"/>
</dbReference>
<evidence type="ECO:0000256" key="1">
    <source>
        <dbReference type="ARBA" id="ARBA00006270"/>
    </source>
</evidence>
<comment type="similarity">
    <text evidence="1">Belongs to the small GTPase superfamily. Rab family.</text>
</comment>
<dbReference type="SUPFAM" id="SSF52540">
    <property type="entry name" value="P-loop containing nucleoside triphosphate hydrolases"/>
    <property type="match status" value="1"/>
</dbReference>
<dbReference type="InterPro" id="IPR027417">
    <property type="entry name" value="P-loop_NTPase"/>
</dbReference>
<protein>
    <recommendedName>
        <fullName evidence="9">Methyltransferase FkbM domain-containing protein</fullName>
    </recommendedName>
</protein>
<dbReference type="InterPro" id="IPR001806">
    <property type="entry name" value="Small_GTPase"/>
</dbReference>
<name>A0A813F856_POLGL</name>
<dbReference type="SUPFAM" id="SSF53335">
    <property type="entry name" value="S-adenosyl-L-methionine-dependent methyltransferases"/>
    <property type="match status" value="1"/>
</dbReference>
<evidence type="ECO:0000313" key="10">
    <source>
        <dbReference type="EMBL" id="CAE8609746.1"/>
    </source>
</evidence>
<evidence type="ECO:0000256" key="8">
    <source>
        <dbReference type="SAM" id="MobiDB-lite"/>
    </source>
</evidence>
<evidence type="ECO:0000259" key="9">
    <source>
        <dbReference type="Pfam" id="PF05050"/>
    </source>
</evidence>
<dbReference type="PROSITE" id="PS51419">
    <property type="entry name" value="RAB"/>
    <property type="match status" value="1"/>
</dbReference>
<dbReference type="InterPro" id="IPR006342">
    <property type="entry name" value="FkbM_mtfrase"/>
</dbReference>
<keyword evidence="7" id="KW-0636">Prenylation</keyword>
<dbReference type="AlphaFoldDB" id="A0A813F856"/>
<evidence type="ECO:0000256" key="5">
    <source>
        <dbReference type="ARBA" id="ARBA00023134"/>
    </source>
</evidence>
<dbReference type="OrthoDB" id="9989112at2759"/>
<dbReference type="PANTHER" id="PTHR47977">
    <property type="entry name" value="RAS-RELATED PROTEIN RAB"/>
    <property type="match status" value="1"/>
</dbReference>
<dbReference type="InterPro" id="IPR005225">
    <property type="entry name" value="Small_GTP-bd"/>
</dbReference>
<feature type="compositionally biased region" description="Low complexity" evidence="8">
    <location>
        <begin position="13"/>
        <end position="23"/>
    </location>
</feature>
<evidence type="ECO:0000256" key="7">
    <source>
        <dbReference type="ARBA" id="ARBA00023289"/>
    </source>
</evidence>
<keyword evidence="11" id="KW-1185">Reference proteome</keyword>
<evidence type="ECO:0000256" key="3">
    <source>
        <dbReference type="ARBA" id="ARBA00022741"/>
    </source>
</evidence>
<dbReference type="PRINTS" id="PR00449">
    <property type="entry name" value="RASTRNSFRMNG"/>
</dbReference>
<dbReference type="SMART" id="SM00174">
    <property type="entry name" value="RHO"/>
    <property type="match status" value="1"/>
</dbReference>
<dbReference type="Proteomes" id="UP000654075">
    <property type="component" value="Unassembled WGS sequence"/>
</dbReference>
<evidence type="ECO:0000256" key="4">
    <source>
        <dbReference type="ARBA" id="ARBA00022927"/>
    </source>
</evidence>
<gene>
    <name evidence="10" type="ORF">PGLA1383_LOCUS27567</name>
</gene>
<dbReference type="InterPro" id="IPR050227">
    <property type="entry name" value="Rab"/>
</dbReference>
<dbReference type="Pfam" id="PF05050">
    <property type="entry name" value="Methyltransf_21"/>
    <property type="match status" value="1"/>
</dbReference>
<dbReference type="CDD" id="cd01861">
    <property type="entry name" value="Rab6"/>
    <property type="match status" value="1"/>
</dbReference>
<dbReference type="SMART" id="SM00173">
    <property type="entry name" value="RAS"/>
    <property type="match status" value="1"/>
</dbReference>
<sequence>MTPGAQMTMAFGAASSPSATRSPPARPQILRFPVGAGEEVPDLTSGVSCVENDHGGLPNGTTKDLLCVLSLRQRGKLLSSRGSKRRSQMLSLQGTLAAELESFEVTPSSSSSLGGATLSFGVRSRHAEIWHKISAMTELEVHLGRLRFAALATISSSRGSTRVQRDSLGCARDALVAGIRRCSKTRGSAADGQLLVALTLAILDHRGALPGVQEAKRLWVEAYSPGNNEYHHSLLAKLDAAGFEDVFHLGLHGTTGSWAAAQASHPKSREMGSFIAPSQSHPRGFALPWDLATDALPGRSQVKSLKDLLAGRTVDLLVLHSAARREWLKKGLAIAAAMVNINGAVCIEGVPSRALSGVSGAAKQLGFSEITPPVAATSAQLCFAVSPSGTAPPSLAAKVQSPLLLDKSSSLGLHLQGSVPVADLDGGQLIIPRDSKVWIEVGCNNWEMLLDELPRDGSVELLTFEPLVDKFAYLRTLSGQSPHHKVFPFAIAPKQMGNFVSIRSQNYSNFRGAPGRSFQESGASSLLPYAENYKDHRWDGATGQYQFFREYLVPAVPLEWVVSILLGGREVDFLKVDAQGMDYEIFASLGSHARKVHHTQMELHTHVRHSGETACPDVVDKMQRLHGFRVLKGGCKSFDSATHDEADIIFERVDAVFGSMVAAWEFHLEPTREPPPVGEHQSSLPPEACSRSAHDAMDPSAGGIARVSGLNKYKLVFLGEQAVGKTSVITRFMYDTFDNNYQATIGIDFLSKTMYLEDRTVRLQLWDTAGQERFRSLIPSYIRDSSGAIVVYDVTSRASFLNTSKWIEDVRSERGNDVVIILVGNKTDLADRRQVSTEEGEEKAKENGVMFIETSAKMGNNIKGLFRQLAQALPGQDEAANVDVATQPTVVLNSNAAPAESKKGCAC</sequence>
<comment type="caution">
    <text evidence="10">The sequence shown here is derived from an EMBL/GenBank/DDBJ whole genome shotgun (WGS) entry which is preliminary data.</text>
</comment>
<dbReference type="EMBL" id="CAJNNV010024395">
    <property type="protein sequence ID" value="CAE8609746.1"/>
    <property type="molecule type" value="Genomic_DNA"/>
</dbReference>
<keyword evidence="3" id="KW-0547">Nucleotide-binding</keyword>
<keyword evidence="6" id="KW-0449">Lipoprotein</keyword>
<organism evidence="10 11">
    <name type="scientific">Polarella glacialis</name>
    <name type="common">Dinoflagellate</name>
    <dbReference type="NCBI Taxonomy" id="89957"/>
    <lineage>
        <taxon>Eukaryota</taxon>
        <taxon>Sar</taxon>
        <taxon>Alveolata</taxon>
        <taxon>Dinophyceae</taxon>
        <taxon>Suessiales</taxon>
        <taxon>Suessiaceae</taxon>
        <taxon>Polarella</taxon>
    </lineage>
</organism>
<dbReference type="Gene3D" id="3.40.50.300">
    <property type="entry name" value="P-loop containing nucleotide triphosphate hydrolases"/>
    <property type="match status" value="1"/>
</dbReference>
<proteinExistence type="inferred from homology"/>
<reference evidence="10" key="1">
    <citation type="submission" date="2021-02" db="EMBL/GenBank/DDBJ databases">
        <authorList>
            <person name="Dougan E. K."/>
            <person name="Rhodes N."/>
            <person name="Thang M."/>
            <person name="Chan C."/>
        </authorList>
    </citation>
    <scope>NUCLEOTIDE SEQUENCE</scope>
</reference>
<dbReference type="InterPro" id="IPR029063">
    <property type="entry name" value="SAM-dependent_MTases_sf"/>
</dbReference>
<dbReference type="FunFam" id="3.40.50.300:FF:000229">
    <property type="entry name" value="Probable Ras-related protein Rab-6A"/>
    <property type="match status" value="1"/>
</dbReference>
<dbReference type="GO" id="GO:0005525">
    <property type="term" value="F:GTP binding"/>
    <property type="evidence" value="ECO:0007669"/>
    <property type="project" value="UniProtKB-KW"/>
</dbReference>
<keyword evidence="5" id="KW-0342">GTP-binding</keyword>
<dbReference type="GO" id="GO:0003924">
    <property type="term" value="F:GTPase activity"/>
    <property type="evidence" value="ECO:0007669"/>
    <property type="project" value="InterPro"/>
</dbReference>
<dbReference type="GO" id="GO:0015031">
    <property type="term" value="P:protein transport"/>
    <property type="evidence" value="ECO:0007669"/>
    <property type="project" value="UniProtKB-KW"/>
</dbReference>